<organism evidence="3 4">
    <name type="scientific">Candidatus Neomicrothrix subdominans</name>
    <dbReference type="NCBI Taxonomy" id="2954438"/>
    <lineage>
        <taxon>Bacteria</taxon>
        <taxon>Bacillati</taxon>
        <taxon>Actinomycetota</taxon>
        <taxon>Acidimicrobiia</taxon>
        <taxon>Acidimicrobiales</taxon>
        <taxon>Microthrixaceae</taxon>
        <taxon>Candidatus Neomicrothrix</taxon>
    </lineage>
</organism>
<keyword evidence="3" id="KW-0645">Protease</keyword>
<dbReference type="GO" id="GO:0006508">
    <property type="term" value="P:proteolysis"/>
    <property type="evidence" value="ECO:0007669"/>
    <property type="project" value="UniProtKB-KW"/>
</dbReference>
<evidence type="ECO:0000256" key="1">
    <source>
        <dbReference type="SAM" id="MobiDB-lite"/>
    </source>
</evidence>
<protein>
    <submittedName>
        <fullName evidence="3">ATP-dependent zinc protease</fullName>
    </submittedName>
</protein>
<feature type="compositionally biased region" description="Basic and acidic residues" evidence="1">
    <location>
        <begin position="12"/>
        <end position="22"/>
    </location>
</feature>
<feature type="region of interest" description="Disordered" evidence="1">
    <location>
        <begin position="1"/>
        <end position="62"/>
    </location>
</feature>
<sequence length="150" mass="15870">MELLAPEEDAGADPRPRGRDATADPDGDPSPDPTDAGRRQQPPQAAGAPSGNTSAEDRDLVVPPGPVRARWVADRVIRSSNGVEELRPVIRTTVALGGHRWVCEMTLAERGSMGHPVLLGRTAIRRRFLVHPGRSFLTDTGSIIAGAGGV</sequence>
<dbReference type="InterPro" id="IPR008503">
    <property type="entry name" value="Asp_endopeptidase"/>
</dbReference>
<dbReference type="GO" id="GO:0008233">
    <property type="term" value="F:peptidase activity"/>
    <property type="evidence" value="ECO:0007669"/>
    <property type="project" value="UniProtKB-KW"/>
</dbReference>
<dbReference type="Pfam" id="PF05618">
    <property type="entry name" value="Zn_protease"/>
    <property type="match status" value="1"/>
</dbReference>
<dbReference type="PANTHER" id="PTHR38037:SF1">
    <property type="entry name" value="ATP-DEPENDENT ZINC PROTEASE DOMAIN-CONTAINING PROTEIN-RELATED"/>
    <property type="match status" value="1"/>
</dbReference>
<reference evidence="3 4" key="1">
    <citation type="submission" date="2020-10" db="EMBL/GenBank/DDBJ databases">
        <title>Connecting structure to function with the recovery of over 1000 high-quality activated sludge metagenome-assembled genomes encoding full-length rRNA genes using long-read sequencing.</title>
        <authorList>
            <person name="Singleton C.M."/>
            <person name="Petriglieri F."/>
            <person name="Kristensen J.M."/>
            <person name="Kirkegaard R.H."/>
            <person name="Michaelsen T.Y."/>
            <person name="Andersen M.H."/>
            <person name="Karst S.M."/>
            <person name="Dueholm M.S."/>
            <person name="Nielsen P.H."/>
            <person name="Albertsen M."/>
        </authorList>
    </citation>
    <scope>NUCLEOTIDE SEQUENCE [LARGE SCALE GENOMIC DNA]</scope>
    <source>
        <strain evidence="3">Lyne_18-Q3-R50-59_MAXAC.006</strain>
    </source>
</reference>
<name>A0A936THN1_9ACTN</name>
<dbReference type="EMBL" id="JADJZA010000011">
    <property type="protein sequence ID" value="MBK9299010.1"/>
    <property type="molecule type" value="Genomic_DNA"/>
</dbReference>
<dbReference type="AlphaFoldDB" id="A0A936THN1"/>
<accession>A0A936THN1</accession>
<proteinExistence type="predicted"/>
<feature type="compositionally biased region" description="Acidic residues" evidence="1">
    <location>
        <begin position="1"/>
        <end position="11"/>
    </location>
</feature>
<evidence type="ECO:0000313" key="4">
    <source>
        <dbReference type="Proteomes" id="UP000727993"/>
    </source>
</evidence>
<dbReference type="Proteomes" id="UP000727993">
    <property type="component" value="Unassembled WGS sequence"/>
</dbReference>
<evidence type="ECO:0000259" key="2">
    <source>
        <dbReference type="Pfam" id="PF05618"/>
    </source>
</evidence>
<dbReference type="SUPFAM" id="SSF50630">
    <property type="entry name" value="Acid proteases"/>
    <property type="match status" value="1"/>
</dbReference>
<comment type="caution">
    <text evidence="3">The sequence shown here is derived from an EMBL/GenBank/DDBJ whole genome shotgun (WGS) entry which is preliminary data.</text>
</comment>
<dbReference type="PANTHER" id="PTHR38037">
    <property type="entry name" value="ZN_PROTEASE DOMAIN-CONTAINING PROTEIN"/>
    <property type="match status" value="1"/>
</dbReference>
<dbReference type="InterPro" id="IPR021109">
    <property type="entry name" value="Peptidase_aspartic_dom_sf"/>
</dbReference>
<dbReference type="Gene3D" id="2.40.70.10">
    <property type="entry name" value="Acid Proteases"/>
    <property type="match status" value="1"/>
</dbReference>
<evidence type="ECO:0000313" key="3">
    <source>
        <dbReference type="EMBL" id="MBK9299010.1"/>
    </source>
</evidence>
<feature type="domain" description="Retropepsin-like aspartic endopeptidase" evidence="2">
    <location>
        <begin position="72"/>
        <end position="138"/>
    </location>
</feature>
<gene>
    <name evidence="3" type="ORF">IPN02_19730</name>
</gene>
<keyword evidence="3" id="KW-0378">Hydrolase</keyword>